<dbReference type="GO" id="GO:0006508">
    <property type="term" value="P:proteolysis"/>
    <property type="evidence" value="ECO:0007669"/>
    <property type="project" value="UniProtKB-KW"/>
</dbReference>
<keyword evidence="7" id="KW-1185">Reference proteome</keyword>
<comment type="caution">
    <text evidence="6">The sequence shown here is derived from an EMBL/GenBank/DDBJ whole genome shotgun (WGS) entry which is preliminary data.</text>
</comment>
<dbReference type="InterPro" id="IPR051202">
    <property type="entry name" value="Peptidase_C40"/>
</dbReference>
<sequence>MKKEIKKKAIVLSAKQYLGVSYVWGGTTPNGFDCSGFIQWVFAQNGIGLPRTSQSQQIAAKEVPLTEVQPGDLVFWGKPAYHVGLYIGDDCFIQALQPGDVVKVSHVSYYPFESAGRVL</sequence>
<dbReference type="PANTHER" id="PTHR47053">
    <property type="entry name" value="MUREIN DD-ENDOPEPTIDASE MEPH-RELATED"/>
    <property type="match status" value="1"/>
</dbReference>
<gene>
    <name evidence="6" type="ORF">UAU_05211</name>
</gene>
<dbReference type="Pfam" id="PF00877">
    <property type="entry name" value="NLPC_P60"/>
    <property type="match status" value="1"/>
</dbReference>
<keyword evidence="4" id="KW-0788">Thiol protease</keyword>
<dbReference type="eggNOG" id="COG0791">
    <property type="taxonomic scope" value="Bacteria"/>
</dbReference>
<evidence type="ECO:0000256" key="1">
    <source>
        <dbReference type="ARBA" id="ARBA00007074"/>
    </source>
</evidence>
<organism evidence="6 7">
    <name type="scientific">Enterococcus pallens ATCC BAA-351</name>
    <dbReference type="NCBI Taxonomy" id="1158607"/>
    <lineage>
        <taxon>Bacteria</taxon>
        <taxon>Bacillati</taxon>
        <taxon>Bacillota</taxon>
        <taxon>Bacilli</taxon>
        <taxon>Lactobacillales</taxon>
        <taxon>Enterococcaceae</taxon>
        <taxon>Enterococcus</taxon>
    </lineage>
</organism>
<proteinExistence type="inferred from homology"/>
<dbReference type="RefSeq" id="WP_010760130.1">
    <property type="nucleotide sequence ID" value="NZ_ASWD01000009.1"/>
</dbReference>
<evidence type="ECO:0000259" key="5">
    <source>
        <dbReference type="PROSITE" id="PS51935"/>
    </source>
</evidence>
<dbReference type="HOGENOM" id="CLU_016043_8_4_9"/>
<evidence type="ECO:0000313" key="6">
    <source>
        <dbReference type="EMBL" id="EOH86396.1"/>
    </source>
</evidence>
<dbReference type="PROSITE" id="PS51935">
    <property type="entry name" value="NLPC_P60"/>
    <property type="match status" value="1"/>
</dbReference>
<name>R2S0Q5_9ENTE</name>
<evidence type="ECO:0000256" key="3">
    <source>
        <dbReference type="ARBA" id="ARBA00022801"/>
    </source>
</evidence>
<dbReference type="AlphaFoldDB" id="R2S0Q5"/>
<dbReference type="PANTHER" id="PTHR47053:SF1">
    <property type="entry name" value="MUREIN DD-ENDOPEPTIDASE MEPH-RELATED"/>
    <property type="match status" value="1"/>
</dbReference>
<keyword evidence="2" id="KW-0645">Protease</keyword>
<dbReference type="InterPro" id="IPR038765">
    <property type="entry name" value="Papain-like_cys_pep_sf"/>
</dbReference>
<dbReference type="EMBL" id="AJAQ01000053">
    <property type="protein sequence ID" value="EOH86396.1"/>
    <property type="molecule type" value="Genomic_DNA"/>
</dbReference>
<dbReference type="GO" id="GO:0008234">
    <property type="term" value="F:cysteine-type peptidase activity"/>
    <property type="evidence" value="ECO:0007669"/>
    <property type="project" value="UniProtKB-KW"/>
</dbReference>
<dbReference type="PATRIC" id="fig|1158607.3.peg.5182"/>
<keyword evidence="3" id="KW-0378">Hydrolase</keyword>
<evidence type="ECO:0000313" key="7">
    <source>
        <dbReference type="Proteomes" id="UP000013782"/>
    </source>
</evidence>
<dbReference type="Gene3D" id="3.90.1720.10">
    <property type="entry name" value="endopeptidase domain like (from Nostoc punctiforme)"/>
    <property type="match status" value="1"/>
</dbReference>
<comment type="similarity">
    <text evidence="1">Belongs to the peptidase C40 family.</text>
</comment>
<accession>R2S0Q5</accession>
<feature type="domain" description="NlpC/P60" evidence="5">
    <location>
        <begin position="4"/>
        <end position="119"/>
    </location>
</feature>
<reference evidence="6 7" key="1">
    <citation type="submission" date="2013-02" db="EMBL/GenBank/DDBJ databases">
        <title>The Genome Sequence of Enterococcus pallens BAA-351.</title>
        <authorList>
            <consortium name="The Broad Institute Genome Sequencing Platform"/>
            <consortium name="The Broad Institute Genome Sequencing Center for Infectious Disease"/>
            <person name="Earl A.M."/>
            <person name="Gilmore M.S."/>
            <person name="Lebreton F."/>
            <person name="Walker B."/>
            <person name="Young S.K."/>
            <person name="Zeng Q."/>
            <person name="Gargeya S."/>
            <person name="Fitzgerald M."/>
            <person name="Haas B."/>
            <person name="Abouelleil A."/>
            <person name="Alvarado L."/>
            <person name="Arachchi H.M."/>
            <person name="Berlin A.M."/>
            <person name="Chapman S.B."/>
            <person name="Dewar J."/>
            <person name="Goldberg J."/>
            <person name="Griggs A."/>
            <person name="Gujja S."/>
            <person name="Hansen M."/>
            <person name="Howarth C."/>
            <person name="Imamovic A."/>
            <person name="Larimer J."/>
            <person name="McCowan C."/>
            <person name="Murphy C."/>
            <person name="Neiman D."/>
            <person name="Pearson M."/>
            <person name="Priest M."/>
            <person name="Roberts A."/>
            <person name="Saif S."/>
            <person name="Shea T."/>
            <person name="Sisk P."/>
            <person name="Sykes S."/>
            <person name="Wortman J."/>
            <person name="Nusbaum C."/>
            <person name="Birren B."/>
        </authorList>
    </citation>
    <scope>NUCLEOTIDE SEQUENCE [LARGE SCALE GENOMIC DNA]</scope>
    <source>
        <strain evidence="6 7">ATCC BAA-351</strain>
    </source>
</reference>
<protein>
    <recommendedName>
        <fullName evidence="5">NlpC/P60 domain-containing protein</fullName>
    </recommendedName>
</protein>
<evidence type="ECO:0000256" key="4">
    <source>
        <dbReference type="ARBA" id="ARBA00022807"/>
    </source>
</evidence>
<dbReference type="InterPro" id="IPR000064">
    <property type="entry name" value="NLP_P60_dom"/>
</dbReference>
<dbReference type="SUPFAM" id="SSF54001">
    <property type="entry name" value="Cysteine proteinases"/>
    <property type="match status" value="1"/>
</dbReference>
<evidence type="ECO:0000256" key="2">
    <source>
        <dbReference type="ARBA" id="ARBA00022670"/>
    </source>
</evidence>
<dbReference type="Proteomes" id="UP000013782">
    <property type="component" value="Unassembled WGS sequence"/>
</dbReference>